<evidence type="ECO:0000256" key="8">
    <source>
        <dbReference type="ARBA" id="ARBA00022679"/>
    </source>
</evidence>
<dbReference type="EC" id="2.7.1.161" evidence="4"/>
<keyword evidence="8" id="KW-0808">Transferase</keyword>
<dbReference type="Pfam" id="PF01982">
    <property type="entry name" value="CTP-dep_RFKase"/>
    <property type="match status" value="1"/>
</dbReference>
<gene>
    <name evidence="18" type="ordered locus">DKAM_0976</name>
</gene>
<dbReference type="GO" id="GO:0046872">
    <property type="term" value="F:metal ion binding"/>
    <property type="evidence" value="ECO:0007669"/>
    <property type="project" value="UniProtKB-KW"/>
</dbReference>
<evidence type="ECO:0000256" key="2">
    <source>
        <dbReference type="ARBA" id="ARBA00005219"/>
    </source>
</evidence>
<organism evidence="18 19">
    <name type="scientific">Desulfurococcus amylolyticus (strain DSM 18924 / JCM 16383 / VKM B-2413 / 1221n)</name>
    <name type="common">Desulfurococcus kamchatkensis</name>
    <dbReference type="NCBI Taxonomy" id="490899"/>
    <lineage>
        <taxon>Archaea</taxon>
        <taxon>Thermoproteota</taxon>
        <taxon>Thermoprotei</taxon>
        <taxon>Desulfurococcales</taxon>
        <taxon>Desulfurococcaceae</taxon>
        <taxon>Desulfurococcus</taxon>
    </lineage>
</organism>
<dbReference type="HOGENOM" id="CLU_140165_0_0_2"/>
<reference evidence="18 19" key="1">
    <citation type="journal article" date="2009" name="J. Bacteriol.">
        <title>Complete genome sequence of the anaerobic, protein-degrading hyperthermophilic crenarchaeon Desulfurococcus kamchatkensis.</title>
        <authorList>
            <person name="Ravin N.V."/>
            <person name="Mardanov A.V."/>
            <person name="Beletsky A.V."/>
            <person name="Kublanov I.V."/>
            <person name="Kolganova T.V."/>
            <person name="Lebedinsky A.V."/>
            <person name="Chernyh N.A."/>
            <person name="Bonch-Osmolovskaya E.A."/>
            <person name="Skryabin K.G."/>
        </authorList>
    </citation>
    <scope>NUCLEOTIDE SEQUENCE [LARGE SCALE GENOMIC DNA]</scope>
    <source>
        <strain evidence="19">DSM 18924 / JCM 16383 / VKM B-2413 / 1221n</strain>
    </source>
</reference>
<evidence type="ECO:0000256" key="5">
    <source>
        <dbReference type="ARBA" id="ARBA00017394"/>
    </source>
</evidence>
<evidence type="ECO:0000256" key="9">
    <source>
        <dbReference type="ARBA" id="ARBA00022723"/>
    </source>
</evidence>
<dbReference type="Gene3D" id="2.40.30.30">
    <property type="entry name" value="Riboflavin kinase-like"/>
    <property type="match status" value="1"/>
</dbReference>
<dbReference type="eggNOG" id="arCOG01904">
    <property type="taxonomic scope" value="Archaea"/>
</dbReference>
<comment type="pathway">
    <text evidence="2">Cofactor biosynthesis; FMN biosynthesis; FMN from riboflavin (CTP route): step 1/1.</text>
</comment>
<evidence type="ECO:0000256" key="11">
    <source>
        <dbReference type="ARBA" id="ARBA00022777"/>
    </source>
</evidence>
<evidence type="ECO:0000256" key="4">
    <source>
        <dbReference type="ARBA" id="ARBA00011987"/>
    </source>
</evidence>
<evidence type="ECO:0000256" key="7">
    <source>
        <dbReference type="ARBA" id="ARBA00022643"/>
    </source>
</evidence>
<evidence type="ECO:0000256" key="13">
    <source>
        <dbReference type="ARBA" id="ARBA00029789"/>
    </source>
</evidence>
<sequence>MHRLKGRIVTGLGEGSRYVYQYRDRFLRIIGINPYPGTLNIELIEPRFFNIEDYKYIEVDPPSQVYGKVLAVKARIKNIPVYIIKPLKTRHALNIIEVISEHNLRESLGVKTGDVVEIYVED</sequence>
<dbReference type="GO" id="GO:0000166">
    <property type="term" value="F:nucleotide binding"/>
    <property type="evidence" value="ECO:0007669"/>
    <property type="project" value="UniProtKB-KW"/>
</dbReference>
<evidence type="ECO:0000256" key="14">
    <source>
        <dbReference type="ARBA" id="ARBA00030544"/>
    </source>
</evidence>
<evidence type="ECO:0000256" key="16">
    <source>
        <dbReference type="ARBA" id="ARBA00047857"/>
    </source>
</evidence>
<evidence type="ECO:0000259" key="17">
    <source>
        <dbReference type="Pfam" id="PF01982"/>
    </source>
</evidence>
<dbReference type="PANTHER" id="PTHR40706:SF1">
    <property type="entry name" value="RIBOFLAVIN KINASE"/>
    <property type="match status" value="1"/>
</dbReference>
<evidence type="ECO:0000313" key="19">
    <source>
        <dbReference type="Proteomes" id="UP000006903"/>
    </source>
</evidence>
<keyword evidence="9" id="KW-0479">Metal-binding</keyword>
<evidence type="ECO:0000313" key="18">
    <source>
        <dbReference type="EMBL" id="ACL11302.1"/>
    </source>
</evidence>
<dbReference type="EMBL" id="CP001140">
    <property type="protein sequence ID" value="ACL11302.1"/>
    <property type="molecule type" value="Genomic_DNA"/>
</dbReference>
<dbReference type="KEGG" id="dka:DKAM_0976"/>
<feature type="domain" description="Riboflavin kinase" evidence="17">
    <location>
        <begin position="8"/>
        <end position="120"/>
    </location>
</feature>
<protein>
    <recommendedName>
        <fullName evidence="5">Riboflavin kinase</fullName>
        <ecNumber evidence="4">2.7.1.161</ecNumber>
    </recommendedName>
    <alternativeName>
        <fullName evidence="14">CTP-dependent riboflavin kinase</fullName>
    </alternativeName>
    <alternativeName>
        <fullName evidence="15">CTP:riboflavin 5'-phosphotransferase</fullName>
    </alternativeName>
    <alternativeName>
        <fullName evidence="13">Flavokinase</fullName>
    </alternativeName>
</protein>
<dbReference type="STRING" id="490899.DKAM_0976"/>
<comment type="catalytic activity">
    <reaction evidence="16">
        <text>riboflavin + CTP = CDP + FMN + H(+)</text>
        <dbReference type="Rhea" id="RHEA:25021"/>
        <dbReference type="ChEBI" id="CHEBI:15378"/>
        <dbReference type="ChEBI" id="CHEBI:37563"/>
        <dbReference type="ChEBI" id="CHEBI:57986"/>
        <dbReference type="ChEBI" id="CHEBI:58069"/>
        <dbReference type="ChEBI" id="CHEBI:58210"/>
        <dbReference type="EC" id="2.7.1.161"/>
    </reaction>
</comment>
<evidence type="ECO:0000256" key="10">
    <source>
        <dbReference type="ARBA" id="ARBA00022741"/>
    </source>
</evidence>
<evidence type="ECO:0000256" key="3">
    <source>
        <dbReference type="ARBA" id="ARBA00006428"/>
    </source>
</evidence>
<dbReference type="GO" id="GO:0009398">
    <property type="term" value="P:FMN biosynthetic process"/>
    <property type="evidence" value="ECO:0007669"/>
    <property type="project" value="UniProtKB-UniPathway"/>
</dbReference>
<dbReference type="AlphaFoldDB" id="B8D5C1"/>
<dbReference type="UniPathway" id="UPA00276">
    <property type="reaction ID" value="UER00929"/>
</dbReference>
<keyword evidence="7" id="KW-0288">FMN</keyword>
<keyword evidence="12" id="KW-0460">Magnesium</keyword>
<keyword evidence="11 18" id="KW-0418">Kinase</keyword>
<comment type="cofactor">
    <cofactor evidence="1">
        <name>Mg(2+)</name>
        <dbReference type="ChEBI" id="CHEBI:18420"/>
    </cofactor>
</comment>
<dbReference type="GO" id="GO:0008531">
    <property type="term" value="F:riboflavin kinase activity"/>
    <property type="evidence" value="ECO:0007669"/>
    <property type="project" value="InterPro"/>
</dbReference>
<accession>B8D5C1</accession>
<keyword evidence="10" id="KW-0547">Nucleotide-binding</keyword>
<proteinExistence type="inferred from homology"/>
<comment type="similarity">
    <text evidence="3">Belongs to the archaeal riboflavin kinase family.</text>
</comment>
<dbReference type="InterPro" id="IPR023465">
    <property type="entry name" value="Riboflavin_kinase_dom_sf"/>
</dbReference>
<dbReference type="RefSeq" id="WP_012608643.1">
    <property type="nucleotide sequence ID" value="NC_011766.1"/>
</dbReference>
<name>B8D5C1_DESA1</name>
<dbReference type="GO" id="GO:0009231">
    <property type="term" value="P:riboflavin biosynthetic process"/>
    <property type="evidence" value="ECO:0007669"/>
    <property type="project" value="InterPro"/>
</dbReference>
<evidence type="ECO:0000256" key="1">
    <source>
        <dbReference type="ARBA" id="ARBA00001946"/>
    </source>
</evidence>
<evidence type="ECO:0000256" key="6">
    <source>
        <dbReference type="ARBA" id="ARBA00022630"/>
    </source>
</evidence>
<dbReference type="InterPro" id="IPR039063">
    <property type="entry name" value="RibK_CTP-dep"/>
</dbReference>
<dbReference type="Proteomes" id="UP000006903">
    <property type="component" value="Chromosome"/>
</dbReference>
<dbReference type="PANTHER" id="PTHR40706">
    <property type="entry name" value="RIBOFLAVIN KINASE"/>
    <property type="match status" value="1"/>
</dbReference>
<dbReference type="InterPro" id="IPR023602">
    <property type="entry name" value="Riboflavin_kinase_CTP-dep"/>
</dbReference>
<evidence type="ECO:0000256" key="12">
    <source>
        <dbReference type="ARBA" id="ARBA00022842"/>
    </source>
</evidence>
<dbReference type="SUPFAM" id="SSF82114">
    <property type="entry name" value="Riboflavin kinase-like"/>
    <property type="match status" value="1"/>
</dbReference>
<keyword evidence="6" id="KW-0285">Flavoprotein</keyword>
<dbReference type="GeneID" id="7171617"/>
<evidence type="ECO:0000256" key="15">
    <source>
        <dbReference type="ARBA" id="ARBA00033116"/>
    </source>
</evidence>